<gene>
    <name evidence="5" type="ORF">HK105_207503</name>
</gene>
<evidence type="ECO:0000313" key="6">
    <source>
        <dbReference type="Proteomes" id="UP001527925"/>
    </source>
</evidence>
<dbReference type="Gene3D" id="3.40.1620.60">
    <property type="match status" value="1"/>
</dbReference>
<dbReference type="Proteomes" id="UP001527925">
    <property type="component" value="Unassembled WGS sequence"/>
</dbReference>
<feature type="compositionally biased region" description="Pro residues" evidence="1">
    <location>
        <begin position="713"/>
        <end position="722"/>
    </location>
</feature>
<dbReference type="SUPFAM" id="SSF55486">
    <property type="entry name" value="Metalloproteases ('zincins'), catalytic domain"/>
    <property type="match status" value="1"/>
</dbReference>
<dbReference type="EMBL" id="JADGIZ020000053">
    <property type="protein sequence ID" value="KAL2913048.1"/>
    <property type="molecule type" value="Genomic_DNA"/>
</dbReference>
<name>A0ABR4N0J3_9FUNG</name>
<dbReference type="Pfam" id="PF13688">
    <property type="entry name" value="Reprolysin_5"/>
    <property type="match status" value="1"/>
</dbReference>
<feature type="region of interest" description="Disordered" evidence="1">
    <location>
        <begin position="689"/>
        <end position="770"/>
    </location>
</feature>
<evidence type="ECO:0000256" key="2">
    <source>
        <dbReference type="SAM" id="Phobius"/>
    </source>
</evidence>
<feature type="compositionally biased region" description="Low complexity" evidence="1">
    <location>
        <begin position="702"/>
        <end position="712"/>
    </location>
</feature>
<accession>A0ABR4N0J3</accession>
<evidence type="ECO:0000313" key="5">
    <source>
        <dbReference type="EMBL" id="KAL2913048.1"/>
    </source>
</evidence>
<feature type="compositionally biased region" description="Pro residues" evidence="1">
    <location>
        <begin position="747"/>
        <end position="763"/>
    </location>
</feature>
<organism evidence="5 6">
    <name type="scientific">Polyrhizophydium stewartii</name>
    <dbReference type="NCBI Taxonomy" id="2732419"/>
    <lineage>
        <taxon>Eukaryota</taxon>
        <taxon>Fungi</taxon>
        <taxon>Fungi incertae sedis</taxon>
        <taxon>Chytridiomycota</taxon>
        <taxon>Chytridiomycota incertae sedis</taxon>
        <taxon>Chytridiomycetes</taxon>
        <taxon>Rhizophydiales</taxon>
        <taxon>Rhizophydiales incertae sedis</taxon>
        <taxon>Polyrhizophydium</taxon>
    </lineage>
</organism>
<reference evidence="5 6" key="1">
    <citation type="submission" date="2023-09" db="EMBL/GenBank/DDBJ databases">
        <title>Pangenome analysis of Batrachochytrium dendrobatidis and related Chytrids.</title>
        <authorList>
            <person name="Yacoub M.N."/>
            <person name="Stajich J.E."/>
            <person name="James T.Y."/>
        </authorList>
    </citation>
    <scope>NUCLEOTIDE SEQUENCE [LARGE SCALE GENOMIC DNA]</scope>
    <source>
        <strain evidence="5 6">JEL0888</strain>
    </source>
</reference>
<dbReference type="SMART" id="SM00050">
    <property type="entry name" value="DISIN"/>
    <property type="match status" value="1"/>
</dbReference>
<keyword evidence="2" id="KW-1133">Transmembrane helix</keyword>
<dbReference type="PANTHER" id="PTHR11905">
    <property type="entry name" value="ADAM A DISINTEGRIN AND METALLOPROTEASE DOMAIN"/>
    <property type="match status" value="1"/>
</dbReference>
<comment type="caution">
    <text evidence="5">The sequence shown here is derived from an EMBL/GenBank/DDBJ whole genome shotgun (WGS) entry which is preliminary data.</text>
</comment>
<evidence type="ECO:0000256" key="3">
    <source>
        <dbReference type="SAM" id="SignalP"/>
    </source>
</evidence>
<feature type="signal peptide" evidence="3">
    <location>
        <begin position="1"/>
        <end position="18"/>
    </location>
</feature>
<keyword evidence="2" id="KW-0472">Membrane</keyword>
<proteinExistence type="predicted"/>
<keyword evidence="6" id="KW-1185">Reference proteome</keyword>
<feature type="chain" id="PRO_5045752989" description="Disintegrin domain-containing protein" evidence="3">
    <location>
        <begin position="19"/>
        <end position="770"/>
    </location>
</feature>
<sequence>MLLRSLAAAAMLAATAAAAPADAPAHAPAQLQFMGTPRPVRSYDFVAAPSVQRITRDAVRLSFLAYNQTFELHLIPNHDLLYPNAVAEIHSGVPGEAPLVMPLSANHVFDGKVVRQDASGRAVEAGWARITFDHPNFDGSDVAFDGVIKADGALFHVRRIEHYRRAKRDVDIEVASPFSRNRENWGSQLMIFTDEPRANVERRWGSLSSCLATDPLHPLARRGASEVFAALDETSAAVGSCVLPDNTEAYTHYLDTLQDLNLRRLLPRAPAGCPGSIKVLAMGVAADCSYIKAYGSTSKALTQILTNWNAASKVYESTFNVRLAVVKVSLQQACTPTDTALTWNQDCSSAYTITNRLSDFSKWRGQVQGNDDIGLWHLMTKCSQSTSGSTQFVSGTGVSSIVPVEWKVVAHEIGHNFGAYHDCMSSTLMHPLDNAVLDQFSPASISTICQQFSTLGHCLKDPGSFVSISAGICGNGVKEGNEQCDCGLPSDCQKDPCCDGTTCKLKGAAKCDDLNDHCCSGCQIVANGTVCHSSTGACDRTITCDGLNATCPFNTAVEDGTSCTTLSGVSAQCASGICTSRDLQCKGTGAVNTVSACPAFASECSLYCQDASGTCYMLNGNFLDGTTCGYTGRCSQGKCVGGNPFGVVLQWIQAYPQYAIPIIVFGALILLSMLYSCCRCCCFNPYRKPRSTRQPPQPLPRAAVATQSAVPPAQQPSAPPPSYRAFGAQSGWVDPAAYNGTGQGAYAPPPSAGRQPAPPPPRQQPYIVGV</sequence>
<feature type="transmembrane region" description="Helical" evidence="2">
    <location>
        <begin position="658"/>
        <end position="678"/>
    </location>
</feature>
<dbReference type="Gene3D" id="3.40.390.10">
    <property type="entry name" value="Collagenase (Catalytic Domain)"/>
    <property type="match status" value="1"/>
</dbReference>
<dbReference type="PROSITE" id="PS50214">
    <property type="entry name" value="DISINTEGRIN_2"/>
    <property type="match status" value="1"/>
</dbReference>
<evidence type="ECO:0000256" key="1">
    <source>
        <dbReference type="SAM" id="MobiDB-lite"/>
    </source>
</evidence>
<dbReference type="Gene3D" id="4.10.70.10">
    <property type="entry name" value="Disintegrin domain"/>
    <property type="match status" value="1"/>
</dbReference>
<dbReference type="InterPro" id="IPR024079">
    <property type="entry name" value="MetalloPept_cat_dom_sf"/>
</dbReference>
<feature type="domain" description="Disintegrin" evidence="4">
    <location>
        <begin position="470"/>
        <end position="559"/>
    </location>
</feature>
<dbReference type="InterPro" id="IPR001762">
    <property type="entry name" value="Disintegrin_dom"/>
</dbReference>
<dbReference type="PANTHER" id="PTHR11905:SF159">
    <property type="entry name" value="ADAM METALLOPROTEASE"/>
    <property type="match status" value="1"/>
</dbReference>
<dbReference type="SUPFAM" id="SSF57552">
    <property type="entry name" value="Blood coagulation inhibitor (disintegrin)"/>
    <property type="match status" value="1"/>
</dbReference>
<keyword evidence="2" id="KW-0812">Transmembrane</keyword>
<dbReference type="Pfam" id="PF00200">
    <property type="entry name" value="Disintegrin"/>
    <property type="match status" value="1"/>
</dbReference>
<evidence type="ECO:0000259" key="4">
    <source>
        <dbReference type="PROSITE" id="PS50214"/>
    </source>
</evidence>
<dbReference type="InterPro" id="IPR036436">
    <property type="entry name" value="Disintegrin_dom_sf"/>
</dbReference>
<keyword evidence="3" id="KW-0732">Signal</keyword>
<protein>
    <recommendedName>
        <fullName evidence="4">Disintegrin domain-containing protein</fullName>
    </recommendedName>
</protein>